<evidence type="ECO:0000256" key="2">
    <source>
        <dbReference type="SAM" id="Phobius"/>
    </source>
</evidence>
<gene>
    <name evidence="3" type="ORF">ARD30_22320</name>
    <name evidence="4" type="ORF">SAMN05660750_01242</name>
</gene>
<dbReference type="EMBL" id="LMAR01000076">
    <property type="protein sequence ID" value="KQK28320.1"/>
    <property type="molecule type" value="Genomic_DNA"/>
</dbReference>
<keyword evidence="5" id="KW-1185">Reference proteome</keyword>
<proteinExistence type="predicted"/>
<name>A0A0Q3I011_9HYPH</name>
<evidence type="ECO:0000313" key="6">
    <source>
        <dbReference type="Proteomes" id="UP000190130"/>
    </source>
</evidence>
<organism evidence="3 5">
    <name type="scientific">Bosea thiooxidans</name>
    <dbReference type="NCBI Taxonomy" id="53254"/>
    <lineage>
        <taxon>Bacteria</taxon>
        <taxon>Pseudomonadati</taxon>
        <taxon>Pseudomonadota</taxon>
        <taxon>Alphaproteobacteria</taxon>
        <taxon>Hyphomicrobiales</taxon>
        <taxon>Boseaceae</taxon>
        <taxon>Bosea</taxon>
    </lineage>
</organism>
<feature type="transmembrane region" description="Helical" evidence="2">
    <location>
        <begin position="9"/>
        <end position="27"/>
    </location>
</feature>
<dbReference type="RefSeq" id="WP_055730331.1">
    <property type="nucleotide sequence ID" value="NZ_FUYX01000003.1"/>
</dbReference>
<evidence type="ECO:0000256" key="1">
    <source>
        <dbReference type="SAM" id="MobiDB-lite"/>
    </source>
</evidence>
<protein>
    <submittedName>
        <fullName evidence="3">Uncharacterized protein</fullName>
    </submittedName>
</protein>
<dbReference type="AlphaFoldDB" id="A0A0Q3I011"/>
<dbReference type="EMBL" id="FUYX01000003">
    <property type="protein sequence ID" value="SKB56244.1"/>
    <property type="molecule type" value="Genomic_DNA"/>
</dbReference>
<dbReference type="Proteomes" id="UP000051562">
    <property type="component" value="Unassembled WGS sequence"/>
</dbReference>
<accession>A0A0Q3I011</accession>
<feature type="region of interest" description="Disordered" evidence="1">
    <location>
        <begin position="60"/>
        <end position="83"/>
    </location>
</feature>
<evidence type="ECO:0000313" key="3">
    <source>
        <dbReference type="EMBL" id="KQK28320.1"/>
    </source>
</evidence>
<feature type="transmembrane region" description="Helical" evidence="2">
    <location>
        <begin position="33"/>
        <end position="51"/>
    </location>
</feature>
<dbReference type="Proteomes" id="UP000190130">
    <property type="component" value="Unassembled WGS sequence"/>
</dbReference>
<evidence type="ECO:0000313" key="5">
    <source>
        <dbReference type="Proteomes" id="UP000051562"/>
    </source>
</evidence>
<keyword evidence="2" id="KW-0812">Transmembrane</keyword>
<sequence>MPPRNRERDVLAVICAIALLALAYLAWRAVGWFGVGLLGLFVLFIATRVELEGNRPIGPEMTPGLHASQYRSETGSGHADRASHAADRGGVVSAARLATLFGGSLAVAGFGLFFLL</sequence>
<evidence type="ECO:0000313" key="4">
    <source>
        <dbReference type="EMBL" id="SKB56244.1"/>
    </source>
</evidence>
<keyword evidence="2" id="KW-0472">Membrane</keyword>
<reference evidence="3 5" key="1">
    <citation type="submission" date="2015-10" db="EMBL/GenBank/DDBJ databases">
        <title>Draft genome of Bosea thiooxidans.</title>
        <authorList>
            <person name="Wang X."/>
        </authorList>
    </citation>
    <scope>NUCLEOTIDE SEQUENCE [LARGE SCALE GENOMIC DNA]</scope>
    <source>
        <strain evidence="3 5">CGMCC 9174</strain>
    </source>
</reference>
<dbReference type="OrthoDB" id="8162687at2"/>
<reference evidence="4 6" key="2">
    <citation type="submission" date="2017-02" db="EMBL/GenBank/DDBJ databases">
        <authorList>
            <person name="Peterson S.W."/>
        </authorList>
    </citation>
    <scope>NUCLEOTIDE SEQUENCE [LARGE SCALE GENOMIC DNA]</scope>
    <source>
        <strain evidence="4 6">DSM 9653</strain>
    </source>
</reference>
<keyword evidence="2" id="KW-1133">Transmembrane helix</keyword>
<feature type="transmembrane region" description="Helical" evidence="2">
    <location>
        <begin position="97"/>
        <end position="115"/>
    </location>
</feature>